<dbReference type="SUPFAM" id="SSF55008">
    <property type="entry name" value="HMA, heavy metal-associated domain"/>
    <property type="match status" value="1"/>
</dbReference>
<dbReference type="CDD" id="cd00371">
    <property type="entry name" value="HMA"/>
    <property type="match status" value="1"/>
</dbReference>
<evidence type="ECO:0000256" key="1">
    <source>
        <dbReference type="ARBA" id="ARBA00022967"/>
    </source>
</evidence>
<dbReference type="Gene3D" id="3.40.1110.10">
    <property type="entry name" value="Calcium-transporting ATPase, cytoplasmic domain N"/>
    <property type="match status" value="1"/>
</dbReference>
<dbReference type="GO" id="GO:0043682">
    <property type="term" value="F:P-type divalent copper transporter activity"/>
    <property type="evidence" value="ECO:0007669"/>
    <property type="project" value="TreeGrafter"/>
</dbReference>
<feature type="transmembrane region" description="Helical" evidence="2">
    <location>
        <begin position="554"/>
        <end position="574"/>
    </location>
</feature>
<evidence type="ECO:0000256" key="2">
    <source>
        <dbReference type="SAM" id="Phobius"/>
    </source>
</evidence>
<dbReference type="Pfam" id="PF00403">
    <property type="entry name" value="HMA"/>
    <property type="match status" value="1"/>
</dbReference>
<dbReference type="EMBL" id="JAQIZT010000006">
    <property type="protein sequence ID" value="KAJ6994573.1"/>
    <property type="molecule type" value="Genomic_DNA"/>
</dbReference>
<dbReference type="Gene3D" id="3.40.50.1000">
    <property type="entry name" value="HAD superfamily/HAD-like"/>
    <property type="match status" value="2"/>
</dbReference>
<evidence type="ECO:0000259" key="3">
    <source>
        <dbReference type="PROSITE" id="PS50846"/>
    </source>
</evidence>
<dbReference type="GO" id="GO:0055070">
    <property type="term" value="P:copper ion homeostasis"/>
    <property type="evidence" value="ECO:0007669"/>
    <property type="project" value="TreeGrafter"/>
</dbReference>
<comment type="caution">
    <text evidence="4">The sequence shown here is derived from an EMBL/GenBank/DDBJ whole genome shotgun (WGS) entry which is preliminary data.</text>
</comment>
<dbReference type="PRINTS" id="PR00119">
    <property type="entry name" value="CATATPASE"/>
</dbReference>
<evidence type="ECO:0000313" key="5">
    <source>
        <dbReference type="Proteomes" id="UP001164929"/>
    </source>
</evidence>
<protein>
    <recommendedName>
        <fullName evidence="3">HMA domain-containing protein</fullName>
    </recommendedName>
</protein>
<dbReference type="Proteomes" id="UP001164929">
    <property type="component" value="Chromosome 6"/>
</dbReference>
<dbReference type="SUPFAM" id="SSF56784">
    <property type="entry name" value="HAD-like"/>
    <property type="match status" value="1"/>
</dbReference>
<reference evidence="4" key="1">
    <citation type="journal article" date="2023" name="Mol. Ecol. Resour.">
        <title>Chromosome-level genome assembly of a triploid poplar Populus alba 'Berolinensis'.</title>
        <authorList>
            <person name="Chen S."/>
            <person name="Yu Y."/>
            <person name="Wang X."/>
            <person name="Wang S."/>
            <person name="Zhang T."/>
            <person name="Zhou Y."/>
            <person name="He R."/>
            <person name="Meng N."/>
            <person name="Wang Y."/>
            <person name="Liu W."/>
            <person name="Liu Z."/>
            <person name="Liu J."/>
            <person name="Guo Q."/>
            <person name="Huang H."/>
            <person name="Sederoff R.R."/>
            <person name="Wang G."/>
            <person name="Qu G."/>
            <person name="Chen S."/>
        </authorList>
    </citation>
    <scope>NUCLEOTIDE SEQUENCE</scope>
    <source>
        <strain evidence="4">SC-2020</strain>
    </source>
</reference>
<dbReference type="InterPro" id="IPR023299">
    <property type="entry name" value="ATPase_P-typ_cyto_dom_N"/>
</dbReference>
<feature type="transmembrane region" description="Helical" evidence="2">
    <location>
        <begin position="97"/>
        <end position="117"/>
    </location>
</feature>
<evidence type="ECO:0000313" key="4">
    <source>
        <dbReference type="EMBL" id="KAJ6994573.1"/>
    </source>
</evidence>
<dbReference type="Gene3D" id="3.30.70.100">
    <property type="match status" value="1"/>
</dbReference>
<accession>A0AAD6QQF9</accession>
<dbReference type="GO" id="GO:0005507">
    <property type="term" value="F:copper ion binding"/>
    <property type="evidence" value="ECO:0007669"/>
    <property type="project" value="TreeGrafter"/>
</dbReference>
<dbReference type="PANTHER" id="PTHR43520:SF19">
    <property type="entry name" value="COPPER-TRANSPORTING ATPASE PAA2, CHLOROPLASTIC"/>
    <property type="match status" value="1"/>
</dbReference>
<dbReference type="AlphaFoldDB" id="A0AAD6QQF9"/>
<dbReference type="GO" id="GO:0016020">
    <property type="term" value="C:membrane"/>
    <property type="evidence" value="ECO:0007669"/>
    <property type="project" value="TreeGrafter"/>
</dbReference>
<keyword evidence="2" id="KW-0472">Membrane</keyword>
<dbReference type="GO" id="GO:0000166">
    <property type="term" value="F:nucleotide binding"/>
    <property type="evidence" value="ECO:0007669"/>
    <property type="project" value="InterPro"/>
</dbReference>
<dbReference type="InterPro" id="IPR036163">
    <property type="entry name" value="HMA_dom_sf"/>
</dbReference>
<keyword evidence="2" id="KW-1133">Transmembrane helix</keyword>
<gene>
    <name evidence="4" type="ORF">NC653_017397</name>
</gene>
<dbReference type="PROSITE" id="PS50846">
    <property type="entry name" value="HMA_2"/>
    <property type="match status" value="1"/>
</dbReference>
<dbReference type="InterPro" id="IPR006121">
    <property type="entry name" value="HMA_dom"/>
</dbReference>
<keyword evidence="5" id="KW-1185">Reference proteome</keyword>
<dbReference type="InterPro" id="IPR023214">
    <property type="entry name" value="HAD_sf"/>
</dbReference>
<feature type="domain" description="HMA" evidence="3">
    <location>
        <begin position="1"/>
        <end position="66"/>
    </location>
</feature>
<dbReference type="FunFam" id="3.40.1110.10:FF:000046">
    <property type="entry name" value="Copper-transporting ATPase PAA2, chloroplastic"/>
    <property type="match status" value="1"/>
</dbReference>
<dbReference type="PANTHER" id="PTHR43520">
    <property type="entry name" value="ATP7, ISOFORM B"/>
    <property type="match status" value="1"/>
</dbReference>
<keyword evidence="2" id="KW-0812">Transmembrane</keyword>
<feature type="transmembrane region" description="Helical" evidence="2">
    <location>
        <begin position="183"/>
        <end position="204"/>
    </location>
</feature>
<proteinExistence type="predicted"/>
<sequence length="583" mass="62228">MMCGACVSRVKSVLSADERVESAVVNMLTETGAVKLKPEALLEGEMSGSVAESLAKRLSECGFEAKKRVSGSGVAENVKMWEDMIKKKELIVKSRNSVLFAWTLVALCCGSHAFHILHSLGIHAGHDLLVDGLRAFKKGSPLDGPLRIEALSFGSDSTISSIICMVEDAQGNEVPIQRLADSIAGPFVYSVMTISAVTFSFWYYTGSHFFPDVLLNDIAGPDGDPLLLSLKLSVDVLTGTLTEGKPAVSAVSSISYEESEILQMADAVEKTALHPIARAIVNKAESLKLTIPVTRGQLTEPGFGTLAEVDGSLVAVGSLDWVQERFQRRTGMSDLKDLETEVMYQSSEGMSSSSYSKTVVYVGREGEGIIGAVAISNGLCHDAESTVGSSITVINMVPLIRRQRSSCNHSKEGEFINASLNPRQKYKAITSLQAAGRASGCNVKIMTGGNHTQLTVRFLKVGDGINDAPSLALADVGIAIQNEAQENAASDVASIVLLGNRLSQVIDALDLSRATMAKVYQNLSWAIPYNVVVIPIAAGVLLPQYDFDMTPSLSGGLMALSSVSVVTNSLPLQLHRSETGRNR</sequence>
<name>A0AAD6QQF9_9ROSI</name>
<dbReference type="InterPro" id="IPR036412">
    <property type="entry name" value="HAD-like_sf"/>
</dbReference>
<organism evidence="4 5">
    <name type="scientific">Populus alba x Populus x berolinensis</name>
    <dbReference type="NCBI Taxonomy" id="444605"/>
    <lineage>
        <taxon>Eukaryota</taxon>
        <taxon>Viridiplantae</taxon>
        <taxon>Streptophyta</taxon>
        <taxon>Embryophyta</taxon>
        <taxon>Tracheophyta</taxon>
        <taxon>Spermatophyta</taxon>
        <taxon>Magnoliopsida</taxon>
        <taxon>eudicotyledons</taxon>
        <taxon>Gunneridae</taxon>
        <taxon>Pentapetalae</taxon>
        <taxon>rosids</taxon>
        <taxon>fabids</taxon>
        <taxon>Malpighiales</taxon>
        <taxon>Salicaceae</taxon>
        <taxon>Saliceae</taxon>
        <taxon>Populus</taxon>
    </lineage>
</organism>
<keyword evidence="1" id="KW-1278">Translocase</keyword>
<feature type="transmembrane region" description="Helical" evidence="2">
    <location>
        <begin position="523"/>
        <end position="542"/>
    </location>
</feature>